<reference evidence="2" key="3">
    <citation type="submission" date="2021-04" db="EMBL/GenBank/DDBJ databases">
        <authorList>
            <person name="Vereecke N."/>
            <person name="Bokma J."/>
        </authorList>
    </citation>
    <scope>NUCLEOTIDE SEQUENCE</scope>
    <source>
        <strain evidence="2">Mb222</strain>
    </source>
</reference>
<dbReference type="Proteomes" id="UP000233776">
    <property type="component" value="Chromosome I"/>
</dbReference>
<dbReference type="NCBIfam" id="TIGR02167">
    <property type="entry name" value="Liste_lipo_26"/>
    <property type="match status" value="1"/>
</dbReference>
<evidence type="ECO:0000313" key="4">
    <source>
        <dbReference type="Proteomes" id="UP000596039"/>
    </source>
</evidence>
<gene>
    <name evidence="2" type="ORF">HYD69_03370</name>
    <name evidence="1" type="ORF">MBOVJF4278_00727</name>
</gene>
<dbReference type="EMBL" id="CP058496">
    <property type="protein sequence ID" value="WHO15222.1"/>
    <property type="molecule type" value="Genomic_DNA"/>
</dbReference>
<name>A0A2N8U3B7_MYCBV</name>
<evidence type="ECO:0000313" key="3">
    <source>
        <dbReference type="Proteomes" id="UP000233776"/>
    </source>
</evidence>
<dbReference type="AlphaFoldDB" id="A0A2N8U3B7"/>
<reference evidence="2 4" key="2">
    <citation type="journal article" date="2020" name="Vet. Res.">
        <title>Phylogenomic analysis of Mycoplasma bovis from Belgian veal, dairy and beef herds.</title>
        <authorList>
            <person name="Bokma J."/>
            <person name="Vereecke N."/>
            <person name="De Bleecker K."/>
            <person name="Callens J."/>
            <person name="Ribbens S."/>
            <person name="Nauwynck H."/>
            <person name="Haesebrouck F."/>
            <person name="Theuns S."/>
            <person name="Boyen F."/>
            <person name="Pardon B."/>
        </authorList>
    </citation>
    <scope>NUCLEOTIDE SEQUENCE [LARGE SCALE GENOMIC DNA]</scope>
    <source>
        <strain evidence="2 4">Mb222</strain>
    </source>
</reference>
<dbReference type="InterPro" id="IPR011889">
    <property type="entry name" value="Liste_lipo_26"/>
</dbReference>
<dbReference type="NCBIfam" id="NF045896">
    <property type="entry name" value="Mbov_0838_LP"/>
    <property type="match status" value="1"/>
</dbReference>
<sequence length="327" mass="37992">MNNDEEEKKLKEKQEQDPVLQKVLGTWNKDFKNDIWANWSYKDIFDKLKSKIPDINLQLVRDPGIKPKPNSDSTNPPFVIKLNDSSNEQVLPFGKVWPISSNTEYKGDEATSIGYNEKGVIEKFKESTNKVPQHLPKFISSLSSAFEESTQEKIENLDKWDTSNIYNFEGVFKNAANFNHDISGWNTDSAQFMEEMFTGATHFNQDISKWNTSNVTDMTSMFWDATNFNQNLNSWDVKKVISMQNMFSGTQKFNSALDKWEPKSLRSVYGMFANSKFNKSLKSWERHFPEKLLNAQYFKKDAILEDDKLPETIINSIKFYEDQKEGK</sequence>
<dbReference type="STRING" id="28903.B0W43_03730"/>
<protein>
    <submittedName>
        <fullName evidence="2">BspA family leucine-rich repeat surface protein</fullName>
    </submittedName>
</protein>
<evidence type="ECO:0000313" key="1">
    <source>
        <dbReference type="EMBL" id="SBO46490.1"/>
    </source>
</evidence>
<reference evidence="1 3" key="1">
    <citation type="submission" date="2016-06" db="EMBL/GenBank/DDBJ databases">
        <authorList>
            <person name="Kjaerup R.B."/>
            <person name="Dalgaard T.S."/>
            <person name="Juul-Madsen H.R."/>
        </authorList>
    </citation>
    <scope>NUCLEOTIDE SEQUENCE [LARGE SCALE GENOMIC DNA]</scope>
    <source>
        <strain evidence="1">JF4278</strain>
    </source>
</reference>
<dbReference type="Pfam" id="PF03382">
    <property type="entry name" value="DUF285"/>
    <property type="match status" value="1"/>
</dbReference>
<organism evidence="1 3">
    <name type="scientific">Mycoplasmopsis bovis</name>
    <name type="common">Mycoplasma bovis</name>
    <dbReference type="NCBI Taxonomy" id="28903"/>
    <lineage>
        <taxon>Bacteria</taxon>
        <taxon>Bacillati</taxon>
        <taxon>Mycoplasmatota</taxon>
        <taxon>Mycoplasmoidales</taxon>
        <taxon>Metamycoplasmataceae</taxon>
        <taxon>Mycoplasmopsis</taxon>
    </lineage>
</organism>
<dbReference type="EMBL" id="LT578453">
    <property type="protein sequence ID" value="SBO46490.1"/>
    <property type="molecule type" value="Genomic_DNA"/>
</dbReference>
<keyword evidence="4" id="KW-1185">Reference proteome</keyword>
<evidence type="ECO:0000313" key="2">
    <source>
        <dbReference type="EMBL" id="WHO15222.1"/>
    </source>
</evidence>
<dbReference type="Proteomes" id="UP000596039">
    <property type="component" value="Chromosome"/>
</dbReference>
<dbReference type="InterPro" id="IPR005046">
    <property type="entry name" value="DUF285"/>
</dbReference>
<proteinExistence type="predicted"/>
<accession>A0A2N8U3B7</accession>